<dbReference type="RefSeq" id="XP_001013311.1">
    <property type="nucleotide sequence ID" value="XM_001013311.1"/>
</dbReference>
<dbReference type="GO" id="GO:0008270">
    <property type="term" value="F:zinc ion binding"/>
    <property type="evidence" value="ECO:0007669"/>
    <property type="project" value="InterPro"/>
</dbReference>
<dbReference type="InterPro" id="IPR014436">
    <property type="entry name" value="Extradiol_dOase_DODA"/>
</dbReference>
<comment type="similarity">
    <text evidence="2">Belongs to the DODA-type extradiol aromatic ring-opening dioxygenase family.</text>
</comment>
<protein>
    <submittedName>
        <fullName evidence="7">Aromatic ring-opening dioxygenase catalytic subunit LigB</fullName>
    </submittedName>
</protein>
<keyword evidence="4" id="KW-0862">Zinc</keyword>
<accession>Q239A4</accession>
<keyword evidence="5" id="KW-0560">Oxidoreductase</keyword>
<evidence type="ECO:0000313" key="7">
    <source>
        <dbReference type="EMBL" id="EAR93066.1"/>
    </source>
</evidence>
<keyword evidence="8" id="KW-1185">Reference proteome</keyword>
<dbReference type="PANTHER" id="PTHR30096:SF0">
    <property type="entry name" value="4,5-DOPA DIOXYGENASE EXTRADIOL-LIKE PROTEIN"/>
    <property type="match status" value="1"/>
</dbReference>
<dbReference type="STRING" id="312017.Q239A4"/>
<dbReference type="AlphaFoldDB" id="Q239A4"/>
<dbReference type="PIRSF" id="PIRSF006157">
    <property type="entry name" value="Doxgns_DODA"/>
    <property type="match status" value="1"/>
</dbReference>
<dbReference type="eggNOG" id="ENOG502RYU3">
    <property type="taxonomic scope" value="Eukaryota"/>
</dbReference>
<comment type="cofactor">
    <cofactor evidence="1">
        <name>Zn(2+)</name>
        <dbReference type="ChEBI" id="CHEBI:29105"/>
    </cofactor>
</comment>
<dbReference type="Pfam" id="PF02900">
    <property type="entry name" value="LigB"/>
    <property type="match status" value="1"/>
</dbReference>
<dbReference type="OrthoDB" id="7396853at2759"/>
<name>Q239A4_TETTS</name>
<dbReference type="KEGG" id="tet:TTHERM_00449110"/>
<evidence type="ECO:0000313" key="8">
    <source>
        <dbReference type="Proteomes" id="UP000009168"/>
    </source>
</evidence>
<dbReference type="GO" id="GO:0016702">
    <property type="term" value="F:oxidoreductase activity, acting on single donors with incorporation of molecular oxygen, incorporation of two atoms of oxygen"/>
    <property type="evidence" value="ECO:0007669"/>
    <property type="project" value="UniProtKB-ARBA"/>
</dbReference>
<sequence length="274" mass="31676">MSSQSNRIPTVFVSHGLVGYTLSPNSTVYKSMQAFSQNNNIQKRVKTVIIVSAHWEEQSLTINFNPKPKIEHDHPSKWLYKYNFNMDTNIELAKKIYQSMIQNKIPTKMTDQGNIDHGAWGALYTLYSLDEQQKAFNSNSKYAPQIVQVSLHSGMDSSLHFQIGKILEQYRDEETMIVCSGSTTHSFTYMSHPNYPSWSREWEQILLNVLTNKDEKKRVEDLLKLKQLKIYNYVQSSDDHFIPILVAAGTSPYPAQYINLEKNFESMCSCYSFQ</sequence>
<evidence type="ECO:0000256" key="1">
    <source>
        <dbReference type="ARBA" id="ARBA00001947"/>
    </source>
</evidence>
<evidence type="ECO:0000256" key="3">
    <source>
        <dbReference type="ARBA" id="ARBA00022723"/>
    </source>
</evidence>
<reference evidence="8" key="1">
    <citation type="journal article" date="2006" name="PLoS Biol.">
        <title>Macronuclear genome sequence of the ciliate Tetrahymena thermophila, a model eukaryote.</title>
        <authorList>
            <person name="Eisen J.A."/>
            <person name="Coyne R.S."/>
            <person name="Wu M."/>
            <person name="Wu D."/>
            <person name="Thiagarajan M."/>
            <person name="Wortman J.R."/>
            <person name="Badger J.H."/>
            <person name="Ren Q."/>
            <person name="Amedeo P."/>
            <person name="Jones K.M."/>
            <person name="Tallon L.J."/>
            <person name="Delcher A.L."/>
            <person name="Salzberg S.L."/>
            <person name="Silva J.C."/>
            <person name="Haas B.J."/>
            <person name="Majoros W.H."/>
            <person name="Farzad M."/>
            <person name="Carlton J.M."/>
            <person name="Smith R.K. Jr."/>
            <person name="Garg J."/>
            <person name="Pearlman R.E."/>
            <person name="Karrer K.M."/>
            <person name="Sun L."/>
            <person name="Manning G."/>
            <person name="Elde N.C."/>
            <person name="Turkewitz A.P."/>
            <person name="Asai D.J."/>
            <person name="Wilkes D.E."/>
            <person name="Wang Y."/>
            <person name="Cai H."/>
            <person name="Collins K."/>
            <person name="Stewart B.A."/>
            <person name="Lee S.R."/>
            <person name="Wilamowska K."/>
            <person name="Weinberg Z."/>
            <person name="Ruzzo W.L."/>
            <person name="Wloga D."/>
            <person name="Gaertig J."/>
            <person name="Frankel J."/>
            <person name="Tsao C.-C."/>
            <person name="Gorovsky M.A."/>
            <person name="Keeling P.J."/>
            <person name="Waller R.F."/>
            <person name="Patron N.J."/>
            <person name="Cherry J.M."/>
            <person name="Stover N.A."/>
            <person name="Krieger C.J."/>
            <person name="del Toro C."/>
            <person name="Ryder H.F."/>
            <person name="Williamson S.C."/>
            <person name="Barbeau R.A."/>
            <person name="Hamilton E.P."/>
            <person name="Orias E."/>
        </authorList>
    </citation>
    <scope>NUCLEOTIDE SEQUENCE [LARGE SCALE GENOMIC DNA]</scope>
    <source>
        <strain evidence="8">SB210</strain>
    </source>
</reference>
<dbReference type="InterPro" id="IPR004183">
    <property type="entry name" value="Xdiol_dOase_suB"/>
</dbReference>
<dbReference type="CDD" id="cd07363">
    <property type="entry name" value="45_DOPA_Dioxygenase"/>
    <property type="match status" value="1"/>
</dbReference>
<dbReference type="InParanoid" id="Q239A4"/>
<evidence type="ECO:0000256" key="5">
    <source>
        <dbReference type="ARBA" id="ARBA00023002"/>
    </source>
</evidence>
<dbReference type="Proteomes" id="UP000009168">
    <property type="component" value="Unassembled WGS sequence"/>
</dbReference>
<evidence type="ECO:0000256" key="4">
    <source>
        <dbReference type="ARBA" id="ARBA00022833"/>
    </source>
</evidence>
<dbReference type="Gene3D" id="3.40.830.10">
    <property type="entry name" value="LigB-like"/>
    <property type="match status" value="1"/>
</dbReference>
<dbReference type="EMBL" id="GG662738">
    <property type="protein sequence ID" value="EAR93066.1"/>
    <property type="molecule type" value="Genomic_DNA"/>
</dbReference>
<evidence type="ECO:0000259" key="6">
    <source>
        <dbReference type="Pfam" id="PF02900"/>
    </source>
</evidence>
<feature type="domain" description="Extradiol ring-cleavage dioxygenase class III enzyme subunit B" evidence="6">
    <location>
        <begin position="40"/>
        <end position="252"/>
    </location>
</feature>
<keyword evidence="7" id="KW-0223">Dioxygenase</keyword>
<keyword evidence="3" id="KW-0479">Metal-binding</keyword>
<dbReference type="HOGENOM" id="CLU_1013664_0_0_1"/>
<dbReference type="GO" id="GO:0008198">
    <property type="term" value="F:ferrous iron binding"/>
    <property type="evidence" value="ECO:0007669"/>
    <property type="project" value="InterPro"/>
</dbReference>
<gene>
    <name evidence="7" type="ORF">TTHERM_00449110</name>
</gene>
<organism evidence="7 8">
    <name type="scientific">Tetrahymena thermophila (strain SB210)</name>
    <dbReference type="NCBI Taxonomy" id="312017"/>
    <lineage>
        <taxon>Eukaryota</taxon>
        <taxon>Sar</taxon>
        <taxon>Alveolata</taxon>
        <taxon>Ciliophora</taxon>
        <taxon>Intramacronucleata</taxon>
        <taxon>Oligohymenophorea</taxon>
        <taxon>Hymenostomatida</taxon>
        <taxon>Tetrahymenina</taxon>
        <taxon>Tetrahymenidae</taxon>
        <taxon>Tetrahymena</taxon>
    </lineage>
</organism>
<evidence type="ECO:0000256" key="2">
    <source>
        <dbReference type="ARBA" id="ARBA00007581"/>
    </source>
</evidence>
<dbReference type="PANTHER" id="PTHR30096">
    <property type="entry name" value="4,5-DOPA DIOXYGENASE EXTRADIOL-LIKE PROTEIN"/>
    <property type="match status" value="1"/>
</dbReference>
<dbReference type="OMA" id="EWGFDHG"/>
<dbReference type="GeneID" id="7845792"/>
<proteinExistence type="inferred from homology"/>
<dbReference type="SUPFAM" id="SSF53213">
    <property type="entry name" value="LigB-like"/>
    <property type="match status" value="1"/>
</dbReference>